<feature type="domain" description="Desulfoferrodoxin ferrous iron-binding" evidence="6">
    <location>
        <begin position="11"/>
        <end position="117"/>
    </location>
</feature>
<evidence type="ECO:0000259" key="6">
    <source>
        <dbReference type="Pfam" id="PF01880"/>
    </source>
</evidence>
<dbReference type="Pfam" id="PF01880">
    <property type="entry name" value="Desulfoferrodox"/>
    <property type="match status" value="1"/>
</dbReference>
<dbReference type="NCBIfam" id="TIGR00332">
    <property type="entry name" value="neela_ferrous"/>
    <property type="match status" value="1"/>
</dbReference>
<name>A0ABV9QK89_9FIRM</name>
<dbReference type="Proteomes" id="UP001595916">
    <property type="component" value="Unassembled WGS sequence"/>
</dbReference>
<dbReference type="SUPFAM" id="SSF49367">
    <property type="entry name" value="Superoxide reductase-like"/>
    <property type="match status" value="1"/>
</dbReference>
<dbReference type="InterPro" id="IPR002742">
    <property type="entry name" value="Desulfoferrodoxin_Fe-bd_dom"/>
</dbReference>
<comment type="caution">
    <text evidence="7">The sequence shown here is derived from an EMBL/GenBank/DDBJ whole genome shotgun (WGS) entry which is preliminary data.</text>
</comment>
<reference evidence="8" key="1">
    <citation type="journal article" date="2019" name="Int. J. Syst. Evol. Microbiol.">
        <title>The Global Catalogue of Microorganisms (GCM) 10K type strain sequencing project: providing services to taxonomists for standard genome sequencing and annotation.</title>
        <authorList>
            <consortium name="The Broad Institute Genomics Platform"/>
            <consortium name="The Broad Institute Genome Sequencing Center for Infectious Disease"/>
            <person name="Wu L."/>
            <person name="Ma J."/>
        </authorList>
    </citation>
    <scope>NUCLEOTIDE SEQUENCE [LARGE SCALE GENOMIC DNA]</scope>
    <source>
        <strain evidence="8">CCUG 46385</strain>
    </source>
</reference>
<dbReference type="InterPro" id="IPR036073">
    <property type="entry name" value="Desulfoferrodoxin_Fe-bd_dom_sf"/>
</dbReference>
<dbReference type="PANTHER" id="PTHR36541">
    <property type="entry name" value="SUPEROXIDE REDUCTASE-RELATED"/>
    <property type="match status" value="1"/>
</dbReference>
<evidence type="ECO:0000313" key="7">
    <source>
        <dbReference type="EMBL" id="MFC4804822.1"/>
    </source>
</evidence>
<keyword evidence="5" id="KW-0408">Iron</keyword>
<dbReference type="PANTHER" id="PTHR36541:SF1">
    <property type="entry name" value="SUPEROXIDE REDUCTASE-RELATED"/>
    <property type="match status" value="1"/>
</dbReference>
<evidence type="ECO:0000256" key="4">
    <source>
        <dbReference type="ARBA" id="ARBA00022982"/>
    </source>
</evidence>
<comment type="similarity">
    <text evidence="1">Belongs to the desulfoferrodoxin family.</text>
</comment>
<dbReference type="Gene3D" id="2.60.40.730">
    <property type="entry name" value="SOR catalytic domain"/>
    <property type="match status" value="1"/>
</dbReference>
<proteinExistence type="inferred from homology"/>
<organism evidence="7 8">
    <name type="scientific">Filifactor villosus</name>
    <dbReference type="NCBI Taxonomy" id="29374"/>
    <lineage>
        <taxon>Bacteria</taxon>
        <taxon>Bacillati</taxon>
        <taxon>Bacillota</taxon>
        <taxon>Clostridia</taxon>
        <taxon>Peptostreptococcales</taxon>
        <taxon>Filifactoraceae</taxon>
        <taxon>Filifactor</taxon>
    </lineage>
</organism>
<keyword evidence="4" id="KW-0249">Electron transport</keyword>
<dbReference type="InterPro" id="IPR051233">
    <property type="entry name" value="Desulfoferrodoxin_SOR"/>
</dbReference>
<keyword evidence="3" id="KW-0479">Metal-binding</keyword>
<evidence type="ECO:0000256" key="1">
    <source>
        <dbReference type="ARBA" id="ARBA00005941"/>
    </source>
</evidence>
<evidence type="ECO:0000256" key="5">
    <source>
        <dbReference type="ARBA" id="ARBA00023004"/>
    </source>
</evidence>
<evidence type="ECO:0000256" key="3">
    <source>
        <dbReference type="ARBA" id="ARBA00022723"/>
    </source>
</evidence>
<evidence type="ECO:0000313" key="8">
    <source>
        <dbReference type="Proteomes" id="UP001595916"/>
    </source>
</evidence>
<evidence type="ECO:0000256" key="2">
    <source>
        <dbReference type="ARBA" id="ARBA00022448"/>
    </source>
</evidence>
<keyword evidence="8" id="KW-1185">Reference proteome</keyword>
<protein>
    <submittedName>
        <fullName evidence="7">Class II SORL domain-containing protein</fullName>
    </submittedName>
</protein>
<keyword evidence="2" id="KW-0813">Transport</keyword>
<dbReference type="CDD" id="cd03172">
    <property type="entry name" value="SORL_classII"/>
    <property type="match status" value="1"/>
</dbReference>
<dbReference type="RefSeq" id="WP_379788346.1">
    <property type="nucleotide sequence ID" value="NZ_JBHSHL010000025.1"/>
</dbReference>
<accession>A0ABV9QK89</accession>
<sequence length="124" mass="13634">MSIFNDFIKSGDWKGEKHVPVINCPDTFSKDEVTEVSLSIGDAIAHPNTPEHYIAWFKLFFIPEGGKNIIELADAKFSAHGETNSFSEPKAVVGVKLPSSGKLVALSYCNIHGLWENSKDVVVK</sequence>
<dbReference type="EMBL" id="JBHSHL010000025">
    <property type="protein sequence ID" value="MFC4804822.1"/>
    <property type="molecule type" value="Genomic_DNA"/>
</dbReference>
<gene>
    <name evidence="7" type="ORF">ACFO4R_06980</name>
</gene>